<sequence>MEVLSNFQYKKLFLPNITEKILANNADVQLYRLENYLKGILMPVIPYRTTFNFIIFVTNGHIKQYLENEEYDAEKGGVIFIKQGTITATLELSDDIEGFFLAYENSILSEQELPKHKTSIFFMNPFLTLDALTYGTITQLLLIMEQEFLLNNLDVNEVLITMLHLILVKMLHTDLDGTHKAATRSMELSLQFRDLLFKYHIEEKRVAFYADKLSVTENYLNKCVKNVTQKSPKQWINEIDINYSKALLHSSRDIAEIAYELNFHTASHFTQLFKRVAGITPKEYRQRFLNNKQYGEVMHDVL</sequence>
<dbReference type="eggNOG" id="COG2207">
    <property type="taxonomic scope" value="Bacteria"/>
</dbReference>
<dbReference type="EMBL" id="JPRH01000008">
    <property type="protein sequence ID" value="KFF11079.1"/>
    <property type="molecule type" value="Genomic_DNA"/>
</dbReference>
<dbReference type="GO" id="GO:0043565">
    <property type="term" value="F:sequence-specific DNA binding"/>
    <property type="evidence" value="ECO:0007669"/>
    <property type="project" value="InterPro"/>
</dbReference>
<evidence type="ECO:0000313" key="6">
    <source>
        <dbReference type="Proteomes" id="UP000028705"/>
    </source>
</evidence>
<dbReference type="InterPro" id="IPR009057">
    <property type="entry name" value="Homeodomain-like_sf"/>
</dbReference>
<keyword evidence="6" id="KW-1185">Reference proteome</keyword>
<dbReference type="PROSITE" id="PS01124">
    <property type="entry name" value="HTH_ARAC_FAMILY_2"/>
    <property type="match status" value="1"/>
</dbReference>
<evidence type="ECO:0000256" key="3">
    <source>
        <dbReference type="ARBA" id="ARBA00023163"/>
    </source>
</evidence>
<dbReference type="PANTHER" id="PTHR43280:SF32">
    <property type="entry name" value="TRANSCRIPTIONAL REGULATORY PROTEIN"/>
    <property type="match status" value="1"/>
</dbReference>
<evidence type="ECO:0000259" key="4">
    <source>
        <dbReference type="PROSITE" id="PS01124"/>
    </source>
</evidence>
<keyword evidence="2 5" id="KW-0238">DNA-binding</keyword>
<feature type="domain" description="HTH araC/xylS-type" evidence="4">
    <location>
        <begin position="210"/>
        <end position="287"/>
    </location>
</feature>
<dbReference type="InterPro" id="IPR037923">
    <property type="entry name" value="HTH-like"/>
</dbReference>
<dbReference type="InterPro" id="IPR018060">
    <property type="entry name" value="HTH_AraC"/>
</dbReference>
<dbReference type="SUPFAM" id="SSF46689">
    <property type="entry name" value="Homeodomain-like"/>
    <property type="match status" value="1"/>
</dbReference>
<comment type="caution">
    <text evidence="5">The sequence shown here is derived from an EMBL/GenBank/DDBJ whole genome shotgun (WGS) entry which is preliminary data.</text>
</comment>
<reference evidence="5 6" key="1">
    <citation type="submission" date="2014-07" db="EMBL/GenBank/DDBJ databases">
        <title>Genome of Chryseobacterium soli DSM 19298.</title>
        <authorList>
            <person name="Stropko S.J."/>
            <person name="Pipes S.E."/>
            <person name="Newman J."/>
        </authorList>
    </citation>
    <scope>NUCLEOTIDE SEQUENCE [LARGE SCALE GENOMIC DNA]</scope>
    <source>
        <strain evidence="5 6">DSM 19298</strain>
    </source>
</reference>
<dbReference type="AlphaFoldDB" id="A0A086A315"/>
<dbReference type="Gene3D" id="1.10.10.60">
    <property type="entry name" value="Homeodomain-like"/>
    <property type="match status" value="1"/>
</dbReference>
<dbReference type="Pfam" id="PF12833">
    <property type="entry name" value="HTH_18"/>
    <property type="match status" value="1"/>
</dbReference>
<dbReference type="RefSeq" id="WP_034713961.1">
    <property type="nucleotide sequence ID" value="NZ_JAODPJ010000005.1"/>
</dbReference>
<dbReference type="PRINTS" id="PR00032">
    <property type="entry name" value="HTHARAC"/>
</dbReference>
<accession>A0A086A315</accession>
<name>A0A086A315_9FLAO</name>
<keyword evidence="1" id="KW-0805">Transcription regulation</keyword>
<gene>
    <name evidence="5" type="ORF">IW15_18165</name>
</gene>
<dbReference type="OrthoDB" id="2585681at2"/>
<dbReference type="InterPro" id="IPR020449">
    <property type="entry name" value="Tscrpt_reg_AraC-type_HTH"/>
</dbReference>
<keyword evidence="3" id="KW-0804">Transcription</keyword>
<dbReference type="STRING" id="445961.IW15_18165"/>
<dbReference type="GO" id="GO:0003700">
    <property type="term" value="F:DNA-binding transcription factor activity"/>
    <property type="evidence" value="ECO:0007669"/>
    <property type="project" value="InterPro"/>
</dbReference>
<proteinExistence type="predicted"/>
<dbReference type="PANTHER" id="PTHR43280">
    <property type="entry name" value="ARAC-FAMILY TRANSCRIPTIONAL REGULATOR"/>
    <property type="match status" value="1"/>
</dbReference>
<evidence type="ECO:0000256" key="1">
    <source>
        <dbReference type="ARBA" id="ARBA00023015"/>
    </source>
</evidence>
<protein>
    <submittedName>
        <fullName evidence="5">DNA-binding protein</fullName>
    </submittedName>
</protein>
<dbReference type="Proteomes" id="UP000028705">
    <property type="component" value="Unassembled WGS sequence"/>
</dbReference>
<dbReference type="SUPFAM" id="SSF51215">
    <property type="entry name" value="Regulatory protein AraC"/>
    <property type="match status" value="1"/>
</dbReference>
<evidence type="ECO:0000313" key="5">
    <source>
        <dbReference type="EMBL" id="KFF11079.1"/>
    </source>
</evidence>
<dbReference type="SMART" id="SM00342">
    <property type="entry name" value="HTH_ARAC"/>
    <property type="match status" value="1"/>
</dbReference>
<organism evidence="5 6">
    <name type="scientific">Chryseobacterium soli</name>
    <dbReference type="NCBI Taxonomy" id="445961"/>
    <lineage>
        <taxon>Bacteria</taxon>
        <taxon>Pseudomonadati</taxon>
        <taxon>Bacteroidota</taxon>
        <taxon>Flavobacteriia</taxon>
        <taxon>Flavobacteriales</taxon>
        <taxon>Weeksellaceae</taxon>
        <taxon>Chryseobacterium group</taxon>
        <taxon>Chryseobacterium</taxon>
    </lineage>
</organism>
<evidence type="ECO:0000256" key="2">
    <source>
        <dbReference type="ARBA" id="ARBA00023125"/>
    </source>
</evidence>